<dbReference type="EMBL" id="CAJHJT010000034">
    <property type="protein sequence ID" value="CAD7006570.1"/>
    <property type="molecule type" value="Genomic_DNA"/>
</dbReference>
<evidence type="ECO:0000256" key="1">
    <source>
        <dbReference type="SAM" id="MobiDB-lite"/>
    </source>
</evidence>
<evidence type="ECO:0000313" key="3">
    <source>
        <dbReference type="Proteomes" id="UP000606786"/>
    </source>
</evidence>
<accession>A0A811V6F6</accession>
<gene>
    <name evidence="2" type="ORF">CCAP1982_LOCUS14884</name>
</gene>
<keyword evidence="3" id="KW-1185">Reference proteome</keyword>
<name>A0A811V6F6_CERCA</name>
<evidence type="ECO:0000313" key="2">
    <source>
        <dbReference type="EMBL" id="CAD7006570.1"/>
    </source>
</evidence>
<comment type="caution">
    <text evidence="2">The sequence shown here is derived from an EMBL/GenBank/DDBJ whole genome shotgun (WGS) entry which is preliminary data.</text>
</comment>
<feature type="compositionally biased region" description="Low complexity" evidence="1">
    <location>
        <begin position="163"/>
        <end position="316"/>
    </location>
</feature>
<reference evidence="2" key="1">
    <citation type="submission" date="2020-11" db="EMBL/GenBank/DDBJ databases">
        <authorList>
            <person name="Whitehead M."/>
        </authorList>
    </citation>
    <scope>NUCLEOTIDE SEQUENCE</scope>
    <source>
        <strain evidence="2">EGII</strain>
    </source>
</reference>
<proteinExistence type="predicted"/>
<sequence>MRILQTRINMFDASKLLAFISDVSSQTTSTARCNECFTNGVACLDEQNFSVCISGTPINIRTSCPTGAVCTAEEDICVATAQGGTPVCFVNRCGQCLSAEKNFACLDENIYALCYDGETPDTSSMNYCPLGNVCDLTNTNICSPTQSATPSCILDTTTTVTTETTTDATTSTSTDTTTASSSTLTTTDTTIETTTDLTTASSTETTTTATTETTTETTTGSSSDITTDSTTDSTTDTTTSTSSDTTTSSSSTHTTTTGTTTDLTTASSTETTTAATTESTTDTKTGTTTDITTVTTTVTTTPSTTPATTDTTTQTTQAPKDPNTFCTEIGRSGNFRADGDKTCKKYIYCYGLSGQFLGWEYTCANYFNAATGKCQTERPADC</sequence>
<dbReference type="OrthoDB" id="8070239at2759"/>
<dbReference type="Proteomes" id="UP000606786">
    <property type="component" value="Unassembled WGS sequence"/>
</dbReference>
<dbReference type="AlphaFoldDB" id="A0A811V6F6"/>
<feature type="region of interest" description="Disordered" evidence="1">
    <location>
        <begin position="163"/>
        <end position="323"/>
    </location>
</feature>
<organism evidence="2 3">
    <name type="scientific">Ceratitis capitata</name>
    <name type="common">Mediterranean fruit fly</name>
    <name type="synonym">Tephritis capitata</name>
    <dbReference type="NCBI Taxonomy" id="7213"/>
    <lineage>
        <taxon>Eukaryota</taxon>
        <taxon>Metazoa</taxon>
        <taxon>Ecdysozoa</taxon>
        <taxon>Arthropoda</taxon>
        <taxon>Hexapoda</taxon>
        <taxon>Insecta</taxon>
        <taxon>Pterygota</taxon>
        <taxon>Neoptera</taxon>
        <taxon>Endopterygota</taxon>
        <taxon>Diptera</taxon>
        <taxon>Brachycera</taxon>
        <taxon>Muscomorpha</taxon>
        <taxon>Tephritoidea</taxon>
        <taxon>Tephritidae</taxon>
        <taxon>Ceratitis</taxon>
        <taxon>Ceratitis</taxon>
    </lineage>
</organism>
<protein>
    <submittedName>
        <fullName evidence="2">(Mediterranean fruit fly) hypothetical protein</fullName>
    </submittedName>
</protein>